<sequence length="463" mass="53642">MNKDNLKTILLAGLILASIFHTGKLWFGNLSGRNFFYNLWVRNGFDAVNYTGEPIYLLQPRRIIINFGVEGGAYTLLKSSKEEFKMAKEEMTELLTAIFFKGEFIKEDNLNWKQILSQKSILFQYSGVIPTEGLVTDGNKLISKIPRFDQVLLVPSKNGGQKATCYFIDEGYNKVYEVAVKHDSMMLYNLIDEIREDSSQILYISTKQSNMNQFVNNVFLPAFNEPPVYQKMVMMDPVMSKGTIDEEKLEQIVNPLFMNPTLKRKQQMEDGTVYYIEGSIMVKYYPTGVIEYIDQSSTVKYTRMSFIQAYQIAKGFLDKHQASLSEEDLLENPMYLSGQRKTNAGWEFYFDFRLQDIPYVFSGKIADQVNMQHAVKIVVEEGKVKLYRRLTWEGQRSDEEYEVNVSYLQALSEVINQLSAEGAQNIEINDMYWAYYQTDFDKPLKVYWMVRVGDKLFPIKACS</sequence>
<dbReference type="RefSeq" id="WP_158739406.1">
    <property type="nucleotide sequence ID" value="NZ_JAFBEP010000003.1"/>
</dbReference>
<dbReference type="Proteomes" id="UP000483018">
    <property type="component" value="Unassembled WGS sequence"/>
</dbReference>
<dbReference type="Gene3D" id="3.30.310.160">
    <property type="entry name" value="YycH protein, domain 2"/>
    <property type="match status" value="1"/>
</dbReference>
<dbReference type="EMBL" id="WSLF01000002">
    <property type="protein sequence ID" value="KAE9636152.1"/>
    <property type="molecule type" value="Genomic_DNA"/>
</dbReference>
<dbReference type="AlphaFoldDB" id="A0A7C8LFZ3"/>
<reference evidence="1 2" key="1">
    <citation type="submission" date="2019-12" db="EMBL/GenBank/DDBJ databases">
        <title>Defluviitalea raffinosedens, isolated from a biogas fermenter, genome sequencing and characterization.</title>
        <authorList>
            <person name="Rettenmaier R."/>
            <person name="Schneider M."/>
            <person name="Neuhaus K."/>
            <person name="Liebl W."/>
            <person name="Zverlov V."/>
        </authorList>
    </citation>
    <scope>NUCLEOTIDE SEQUENCE [LARGE SCALE GENOMIC DNA]</scope>
    <source>
        <strain evidence="1 2">249c-K6</strain>
    </source>
</reference>
<evidence type="ECO:0000313" key="1">
    <source>
        <dbReference type="EMBL" id="KAE9636152.1"/>
    </source>
</evidence>
<protein>
    <recommendedName>
        <fullName evidence="3">Regulatory protein YycH domain-containing protein</fullName>
    </recommendedName>
</protein>
<dbReference type="InterPro" id="IPR042274">
    <property type="entry name" value="YycH/YycI_2"/>
</dbReference>
<proteinExistence type="predicted"/>
<comment type="caution">
    <text evidence="1">The sequence shown here is derived from an EMBL/GenBank/DDBJ whole genome shotgun (WGS) entry which is preliminary data.</text>
</comment>
<accession>A0A7C8LFZ3</accession>
<organism evidence="1 2">
    <name type="scientific">Defluviitalea raffinosedens</name>
    <dbReference type="NCBI Taxonomy" id="1450156"/>
    <lineage>
        <taxon>Bacteria</taxon>
        <taxon>Bacillati</taxon>
        <taxon>Bacillota</taxon>
        <taxon>Clostridia</taxon>
        <taxon>Lachnospirales</taxon>
        <taxon>Defluviitaleaceae</taxon>
        <taxon>Defluviitalea</taxon>
    </lineage>
</organism>
<evidence type="ECO:0000313" key="2">
    <source>
        <dbReference type="Proteomes" id="UP000483018"/>
    </source>
</evidence>
<dbReference type="OrthoDB" id="2079342at2"/>
<keyword evidence="2" id="KW-1185">Reference proteome</keyword>
<name>A0A7C8LFZ3_9FIRM</name>
<evidence type="ECO:0008006" key="3">
    <source>
        <dbReference type="Google" id="ProtNLM"/>
    </source>
</evidence>
<gene>
    <name evidence="1" type="ORF">GND95_03225</name>
</gene>